<evidence type="ECO:0000256" key="5">
    <source>
        <dbReference type="ARBA" id="ARBA00022679"/>
    </source>
</evidence>
<name>A0A0S4IQV1_BODSA</name>
<keyword evidence="4 11" id="KW-0489">Methyltransferase</keyword>
<dbReference type="GO" id="GO:0032259">
    <property type="term" value="P:methylation"/>
    <property type="evidence" value="ECO:0007669"/>
    <property type="project" value="UniProtKB-KW"/>
</dbReference>
<dbReference type="CDD" id="cd02440">
    <property type="entry name" value="AdoMet_MTases"/>
    <property type="match status" value="1"/>
</dbReference>
<dbReference type="GO" id="GO:0000077">
    <property type="term" value="P:DNA damage checkpoint signaling"/>
    <property type="evidence" value="ECO:0007669"/>
    <property type="project" value="TreeGrafter"/>
</dbReference>
<keyword evidence="6 11" id="KW-0949">S-adenosyl-L-methionine</keyword>
<evidence type="ECO:0000256" key="8">
    <source>
        <dbReference type="ARBA" id="ARBA00023242"/>
    </source>
</evidence>
<feature type="region of interest" description="Disordered" evidence="12">
    <location>
        <begin position="1"/>
        <end position="22"/>
    </location>
</feature>
<dbReference type="PANTHER" id="PTHR21451">
    <property type="entry name" value="HISTONE H3 METHYLTRANSFERASE"/>
    <property type="match status" value="1"/>
</dbReference>
<comment type="function">
    <text evidence="11">Histone methyltransferase that specifically trimethylates histone H3 to form H3K79me3. This methylation is required for telomere silencing and for the pachytene checkpoint during the meiotic cell cycle by allowing the recruitment of RAD9 to double strand breaks. Nucleosomes are preferred as substrate compared to free histone.</text>
</comment>
<proteinExistence type="inferred from homology"/>
<dbReference type="InterPro" id="IPR029063">
    <property type="entry name" value="SAM-dependent_MTases_sf"/>
</dbReference>
<sequence>MVASPARSSPMRVVSSRKRQIREGSMPNSGVIILSAPDRKEIGTGKTHDPMRLALAQDANLSDCVHCIATICQCNYFEDMLASTFASLRKKRVTEIAGSRHLCAKSLLPQFVTRMIRLMNITEKDTFYDLGCGNGSILFQVAYMTGAKCVGVELLPHNAELAREAWNSMKPILERHSGRKMPEVEIVSGDLSLVINDPAFIADGNKAVMTSNMLFPKSLTHFMSERFRAMPVGSRILCFDDLYPHSRSVAAIRDPEAFQKFDMMDYIWQEMSVEWTTAEGKFYIHTRV</sequence>
<keyword evidence="15" id="KW-1185">Reference proteome</keyword>
<dbReference type="GO" id="GO:0140956">
    <property type="term" value="F:histone H3K79 trimethyltransferase activity"/>
    <property type="evidence" value="ECO:0007669"/>
    <property type="project" value="UniProtKB-EC"/>
</dbReference>
<comment type="miscellaneous">
    <text evidence="11">In contrast to other lysine histone methyltransferases, it does not contain a SET domain, suggesting the existence of another mechanism for methylation of lysine residues of histones.</text>
</comment>
<evidence type="ECO:0000256" key="2">
    <source>
        <dbReference type="ARBA" id="ARBA00012190"/>
    </source>
</evidence>
<keyword evidence="5 11" id="KW-0808">Transferase</keyword>
<evidence type="ECO:0000313" key="14">
    <source>
        <dbReference type="EMBL" id="CUE72357.1"/>
    </source>
</evidence>
<dbReference type="GO" id="GO:0005634">
    <property type="term" value="C:nucleus"/>
    <property type="evidence" value="ECO:0007669"/>
    <property type="project" value="UniProtKB-SubCell"/>
</dbReference>
<dbReference type="Proteomes" id="UP000051952">
    <property type="component" value="Unassembled WGS sequence"/>
</dbReference>
<dbReference type="InterPro" id="IPR025789">
    <property type="entry name" value="DOT1_dom"/>
</dbReference>
<dbReference type="OMA" id="SVEWCSM"/>
<dbReference type="SUPFAM" id="SSF53335">
    <property type="entry name" value="S-adenosyl-L-methionine-dependent methyltransferases"/>
    <property type="match status" value="1"/>
</dbReference>
<comment type="similarity">
    <text evidence="11">Belongs to the class I-like SAM-binding methyltransferase superfamily. DOT1 family.</text>
</comment>
<reference evidence="15" key="1">
    <citation type="submission" date="2015-09" db="EMBL/GenBank/DDBJ databases">
        <authorList>
            <consortium name="Pathogen Informatics"/>
        </authorList>
    </citation>
    <scope>NUCLEOTIDE SEQUENCE [LARGE SCALE GENOMIC DNA]</scope>
    <source>
        <strain evidence="15">Lake Konstanz</strain>
    </source>
</reference>
<dbReference type="SMR" id="A0A0S4IQV1"/>
<evidence type="ECO:0000256" key="12">
    <source>
        <dbReference type="SAM" id="MobiDB-lite"/>
    </source>
</evidence>
<keyword evidence="8 11" id="KW-0539">Nucleus</keyword>
<dbReference type="InterPro" id="IPR030445">
    <property type="entry name" value="H3-K79_meTrfase"/>
</dbReference>
<evidence type="ECO:0000256" key="6">
    <source>
        <dbReference type="ARBA" id="ARBA00022691"/>
    </source>
</evidence>
<evidence type="ECO:0000259" key="13">
    <source>
        <dbReference type="PROSITE" id="PS51569"/>
    </source>
</evidence>
<dbReference type="VEuPathDB" id="TriTrypDB:BSAL_00275"/>
<evidence type="ECO:0000256" key="11">
    <source>
        <dbReference type="RuleBase" id="RU271113"/>
    </source>
</evidence>
<comment type="catalytic activity">
    <reaction evidence="10 11">
        <text>L-lysyl(79)-[histone H3] + 3 S-adenosyl-L-methionine = N(6),N(6),N(6)-trimethyl-L-lysyl(79)-[histone H3] + 3 S-adenosyl-L-homocysteine + 3 H(+)</text>
        <dbReference type="Rhea" id="RHEA:60328"/>
        <dbReference type="Rhea" id="RHEA-COMP:15549"/>
        <dbReference type="Rhea" id="RHEA-COMP:15552"/>
        <dbReference type="ChEBI" id="CHEBI:15378"/>
        <dbReference type="ChEBI" id="CHEBI:29969"/>
        <dbReference type="ChEBI" id="CHEBI:57856"/>
        <dbReference type="ChEBI" id="CHEBI:59789"/>
        <dbReference type="ChEBI" id="CHEBI:61961"/>
        <dbReference type="EC" id="2.1.1.360"/>
    </reaction>
</comment>
<gene>
    <name evidence="14" type="ORF">BSAL_00275</name>
</gene>
<evidence type="ECO:0000256" key="4">
    <source>
        <dbReference type="ARBA" id="ARBA00022603"/>
    </source>
</evidence>
<evidence type="ECO:0000256" key="1">
    <source>
        <dbReference type="ARBA" id="ARBA00004123"/>
    </source>
</evidence>
<feature type="domain" description="DOT1" evidence="13">
    <location>
        <begin position="1"/>
        <end position="288"/>
    </location>
</feature>
<dbReference type="EC" id="2.1.1.360" evidence="2 11"/>
<evidence type="ECO:0000256" key="3">
    <source>
        <dbReference type="ARBA" id="ARBA00020987"/>
    </source>
</evidence>
<evidence type="ECO:0000256" key="7">
    <source>
        <dbReference type="ARBA" id="ARBA00022853"/>
    </source>
</evidence>
<protein>
    <recommendedName>
        <fullName evidence="3 11">Histone-lysine N-methyltransferase, H3 lysine-79 specific</fullName>
        <ecNumber evidence="2 11">2.1.1.360</ecNumber>
    </recommendedName>
    <alternativeName>
        <fullName evidence="9 11">Histone H3-K79 methyltransferase</fullName>
    </alternativeName>
</protein>
<dbReference type="PROSITE" id="PS51569">
    <property type="entry name" value="DOT1"/>
    <property type="match status" value="1"/>
</dbReference>
<dbReference type="AlphaFoldDB" id="A0A0S4IQV1"/>
<organism evidence="14 15">
    <name type="scientific">Bodo saltans</name>
    <name type="common">Flagellated protozoan</name>
    <dbReference type="NCBI Taxonomy" id="75058"/>
    <lineage>
        <taxon>Eukaryota</taxon>
        <taxon>Discoba</taxon>
        <taxon>Euglenozoa</taxon>
        <taxon>Kinetoplastea</taxon>
        <taxon>Metakinetoplastina</taxon>
        <taxon>Eubodonida</taxon>
        <taxon>Bodonidae</taxon>
        <taxon>Bodo</taxon>
    </lineage>
</organism>
<keyword evidence="7 11" id="KW-0156">Chromatin regulator</keyword>
<dbReference type="PANTHER" id="PTHR21451:SF0">
    <property type="entry name" value="HISTONE-LYSINE N-METHYLTRANSFERASE, H3 LYSINE-79 SPECIFIC"/>
    <property type="match status" value="1"/>
</dbReference>
<evidence type="ECO:0000256" key="9">
    <source>
        <dbReference type="ARBA" id="ARBA00029821"/>
    </source>
</evidence>
<dbReference type="EMBL" id="CYKH01000126">
    <property type="protein sequence ID" value="CUE72357.1"/>
    <property type="molecule type" value="Genomic_DNA"/>
</dbReference>
<evidence type="ECO:0000256" key="10">
    <source>
        <dbReference type="ARBA" id="ARBA00047770"/>
    </source>
</evidence>
<accession>A0A0S4IQV1</accession>
<comment type="subcellular location">
    <subcellularLocation>
        <location evidence="1 11">Nucleus</location>
    </subcellularLocation>
</comment>
<dbReference type="GO" id="GO:0006281">
    <property type="term" value="P:DNA repair"/>
    <property type="evidence" value="ECO:0007669"/>
    <property type="project" value="TreeGrafter"/>
</dbReference>
<dbReference type="OrthoDB" id="443402at2759"/>
<dbReference type="Gene3D" id="3.40.50.150">
    <property type="entry name" value="Vaccinia Virus protein VP39"/>
    <property type="match status" value="1"/>
</dbReference>
<evidence type="ECO:0000313" key="15">
    <source>
        <dbReference type="Proteomes" id="UP000051952"/>
    </source>
</evidence>
<dbReference type="Pfam" id="PF08123">
    <property type="entry name" value="DOT1"/>
    <property type="match status" value="1"/>
</dbReference>